<evidence type="ECO:0000256" key="1">
    <source>
        <dbReference type="ARBA" id="ARBA00009199"/>
    </source>
</evidence>
<keyword evidence="4" id="KW-1185">Reference proteome</keyword>
<dbReference type="PIRSF" id="PIRSF001221">
    <property type="entry name" value="Amidase_fungi"/>
    <property type="match status" value="1"/>
</dbReference>
<dbReference type="STRING" id="568899.SAMN05192534_1217"/>
<dbReference type="PANTHER" id="PTHR11895">
    <property type="entry name" value="TRANSAMIDASE"/>
    <property type="match status" value="1"/>
</dbReference>
<dbReference type="GO" id="GO:0003824">
    <property type="term" value="F:catalytic activity"/>
    <property type="evidence" value="ECO:0007669"/>
    <property type="project" value="InterPro"/>
</dbReference>
<dbReference type="Pfam" id="PF01425">
    <property type="entry name" value="Amidase"/>
    <property type="match status" value="1"/>
</dbReference>
<dbReference type="EMBL" id="FNDK01000021">
    <property type="protein sequence ID" value="SDI08931.1"/>
    <property type="molecule type" value="Genomic_DNA"/>
</dbReference>
<dbReference type="RefSeq" id="WP_091275266.1">
    <property type="nucleotide sequence ID" value="NZ_FNDK01000021.1"/>
</dbReference>
<dbReference type="Proteomes" id="UP000199163">
    <property type="component" value="Unassembled WGS sequence"/>
</dbReference>
<dbReference type="PROSITE" id="PS00571">
    <property type="entry name" value="AMIDASES"/>
    <property type="match status" value="1"/>
</dbReference>
<gene>
    <name evidence="3" type="ORF">SAMN05192534_1217</name>
</gene>
<accession>A0A1G8HR15</accession>
<proteinExistence type="inferred from homology"/>
<evidence type="ECO:0000313" key="4">
    <source>
        <dbReference type="Proteomes" id="UP000199163"/>
    </source>
</evidence>
<dbReference type="PANTHER" id="PTHR11895:SF7">
    <property type="entry name" value="GLUTAMYL-TRNA(GLN) AMIDOTRANSFERASE SUBUNIT A, MITOCHONDRIAL"/>
    <property type="match status" value="1"/>
</dbReference>
<comment type="similarity">
    <text evidence="1">Belongs to the amidase family.</text>
</comment>
<dbReference type="Gene3D" id="3.90.1300.10">
    <property type="entry name" value="Amidase signature (AS) domain"/>
    <property type="match status" value="1"/>
</dbReference>
<dbReference type="NCBIfam" id="NF005687">
    <property type="entry name" value="PRK07487.1"/>
    <property type="match status" value="1"/>
</dbReference>
<organism evidence="3 4">
    <name type="scientific">Alteribacillus persepolensis</name>
    <dbReference type="NCBI Taxonomy" id="568899"/>
    <lineage>
        <taxon>Bacteria</taxon>
        <taxon>Bacillati</taxon>
        <taxon>Bacillota</taxon>
        <taxon>Bacilli</taxon>
        <taxon>Bacillales</taxon>
        <taxon>Bacillaceae</taxon>
        <taxon>Alteribacillus</taxon>
    </lineage>
</organism>
<dbReference type="OrthoDB" id="9811471at2"/>
<sequence>MSEKSVYKEINIKKEDKTELWQWSASELVRAIKARKISSREVVESSLARIEQVNPKLNALVEVYGDEALLAADQADQAVHSGKNLGPLHGVPTSIKINSDEKGKATTNGVAAFKENIAAEDAPHVANLRKAGAIFIGRNNSPAFSYRWFTNNDVHGMTFNPWDKSKTPGGSSGGAAAAVAAGMLPIAQGNDIGGSVRYPAYASGISGLRPTAGRVPSQYGPVDQDQPLSVQTMLTQGPLARTVDDLRLALQALSPFDPRDPIHASVPLVGDSLRKPIRVGLLKDVNAAKPAPAVDKALDDAAAKLADAGYVVEEVDLPLFEEAYKLWYLLCMEEFRQMMPLVNEVGDHGMKTAAEHYYAVAEDWWGPSPGLTEYMNGYARRGTLISKLQEFLIKYPILLMPVSAEQAFEQNADITSVENMRRVMAAQWSMMAVPLLGFPALSISTSVENGLPVGVQLLGRRFREDTIFDAAEVLEAHSKVQTPLDPAW</sequence>
<evidence type="ECO:0000259" key="2">
    <source>
        <dbReference type="Pfam" id="PF01425"/>
    </source>
</evidence>
<protein>
    <submittedName>
        <fullName evidence="3">Amidase</fullName>
    </submittedName>
</protein>
<name>A0A1G8HR15_9BACI</name>
<dbReference type="InterPro" id="IPR023631">
    <property type="entry name" value="Amidase_dom"/>
</dbReference>
<dbReference type="SUPFAM" id="SSF75304">
    <property type="entry name" value="Amidase signature (AS) enzymes"/>
    <property type="match status" value="1"/>
</dbReference>
<evidence type="ECO:0000313" key="3">
    <source>
        <dbReference type="EMBL" id="SDI08931.1"/>
    </source>
</evidence>
<dbReference type="InterPro" id="IPR036928">
    <property type="entry name" value="AS_sf"/>
</dbReference>
<dbReference type="InterPro" id="IPR020556">
    <property type="entry name" value="Amidase_CS"/>
</dbReference>
<reference evidence="3 4" key="1">
    <citation type="submission" date="2016-10" db="EMBL/GenBank/DDBJ databases">
        <authorList>
            <person name="de Groot N.N."/>
        </authorList>
    </citation>
    <scope>NUCLEOTIDE SEQUENCE [LARGE SCALE GENOMIC DNA]</scope>
    <source>
        <strain evidence="3 4">DSM 21632</strain>
    </source>
</reference>
<feature type="domain" description="Amidase" evidence="2">
    <location>
        <begin position="41"/>
        <end position="467"/>
    </location>
</feature>
<dbReference type="InterPro" id="IPR000120">
    <property type="entry name" value="Amidase"/>
</dbReference>
<dbReference type="AlphaFoldDB" id="A0A1G8HR15"/>